<feature type="transmembrane region" description="Helical" evidence="2">
    <location>
        <begin position="17"/>
        <end position="35"/>
    </location>
</feature>
<name>A0A1C2DSF2_9HYPH</name>
<keyword evidence="2" id="KW-0812">Transmembrane</keyword>
<gene>
    <name evidence="3" type="ORF">QV13_12410</name>
</gene>
<dbReference type="InterPro" id="IPR020269">
    <property type="entry name" value="Phage_Mu_Releasin"/>
</dbReference>
<evidence type="ECO:0000313" key="3">
    <source>
        <dbReference type="EMBL" id="OCX17555.1"/>
    </source>
</evidence>
<proteinExistence type="predicted"/>
<evidence type="ECO:0000256" key="2">
    <source>
        <dbReference type="SAM" id="Phobius"/>
    </source>
</evidence>
<dbReference type="AlphaFoldDB" id="A0A1C2DSF2"/>
<sequence>MGRKAGERLMPETVSEWLSFALSFIALAVIVYGWFTSGEKTIARDLDGHKETSAKALTAIDAGLDAHERRIQALETELKHLPDREQAHRLELAMVELTGSMTAMDERLSGRIDALSERLQPVQAIASRLQELELERKR</sequence>
<dbReference type="EMBL" id="MDEO01000032">
    <property type="protein sequence ID" value="OCX17555.1"/>
    <property type="molecule type" value="Genomic_DNA"/>
</dbReference>
<protein>
    <recommendedName>
        <fullName evidence="5">Clp protease</fullName>
    </recommendedName>
</protein>
<feature type="coiled-coil region" evidence="1">
    <location>
        <begin position="57"/>
        <end position="84"/>
    </location>
</feature>
<evidence type="ECO:0008006" key="5">
    <source>
        <dbReference type="Google" id="ProtNLM"/>
    </source>
</evidence>
<dbReference type="STRING" id="1566387.QV13_12410"/>
<keyword evidence="1" id="KW-0175">Coiled coil</keyword>
<comment type="caution">
    <text evidence="3">The sequence shown here is derived from an EMBL/GenBank/DDBJ whole genome shotgun (WGS) entry which is preliminary data.</text>
</comment>
<accession>A0A1C2DSF2</accession>
<organism evidence="3 4">
    <name type="scientific">Mesorhizobium hungaricum</name>
    <dbReference type="NCBI Taxonomy" id="1566387"/>
    <lineage>
        <taxon>Bacteria</taxon>
        <taxon>Pseudomonadati</taxon>
        <taxon>Pseudomonadota</taxon>
        <taxon>Alphaproteobacteria</taxon>
        <taxon>Hyphomicrobiales</taxon>
        <taxon>Phyllobacteriaceae</taxon>
        <taxon>Mesorhizobium</taxon>
    </lineage>
</organism>
<reference evidence="3 4" key="1">
    <citation type="submission" date="2016-08" db="EMBL/GenBank/DDBJ databases">
        <title>Whole genome sequence of Mesorhizobium sp. strain UASWS1009 isolated from industrial sewage.</title>
        <authorList>
            <person name="Crovadore J."/>
            <person name="Calmin G."/>
            <person name="Chablais R."/>
            <person name="Cochard B."/>
            <person name="Lefort F."/>
        </authorList>
    </citation>
    <scope>NUCLEOTIDE SEQUENCE [LARGE SCALE GENOMIC DNA]</scope>
    <source>
        <strain evidence="3 4">UASWS1009</strain>
    </source>
</reference>
<dbReference type="Proteomes" id="UP000094412">
    <property type="component" value="Unassembled WGS sequence"/>
</dbReference>
<evidence type="ECO:0000313" key="4">
    <source>
        <dbReference type="Proteomes" id="UP000094412"/>
    </source>
</evidence>
<keyword evidence="4" id="KW-1185">Reference proteome</keyword>
<evidence type="ECO:0000256" key="1">
    <source>
        <dbReference type="SAM" id="Coils"/>
    </source>
</evidence>
<dbReference type="Pfam" id="PF10805">
    <property type="entry name" value="DUF2730"/>
    <property type="match status" value="1"/>
</dbReference>
<keyword evidence="2" id="KW-1133">Transmembrane helix</keyword>
<keyword evidence="2" id="KW-0472">Membrane</keyword>